<dbReference type="GO" id="GO:0003677">
    <property type="term" value="F:DNA binding"/>
    <property type="evidence" value="ECO:0007669"/>
    <property type="project" value="InterPro"/>
</dbReference>
<dbReference type="Gene3D" id="3.90.580.10">
    <property type="entry name" value="Zinc finger, CHC2-type domain"/>
    <property type="match status" value="1"/>
</dbReference>
<evidence type="ECO:0000256" key="2">
    <source>
        <dbReference type="ARBA" id="ARBA00022771"/>
    </source>
</evidence>
<reference evidence="5 6" key="1">
    <citation type="submission" date="2018-02" db="EMBL/GenBank/DDBJ databases">
        <title>Genomic Encyclopedia of Archaeal and Bacterial Type Strains, Phase II (KMG-II): from individual species to whole genera.</title>
        <authorList>
            <person name="Goeker M."/>
        </authorList>
    </citation>
    <scope>NUCLEOTIDE SEQUENCE [LARGE SCALE GENOMIC DNA]</scope>
    <source>
        <strain evidence="5 6">DSM 3808</strain>
    </source>
</reference>
<dbReference type="GO" id="GO:0008270">
    <property type="term" value="F:zinc ion binding"/>
    <property type="evidence" value="ECO:0007669"/>
    <property type="project" value="UniProtKB-KW"/>
</dbReference>
<organism evidence="5 6">
    <name type="scientific">Lacrimispora xylanisolvens</name>
    <dbReference type="NCBI Taxonomy" id="384636"/>
    <lineage>
        <taxon>Bacteria</taxon>
        <taxon>Bacillati</taxon>
        <taxon>Bacillota</taxon>
        <taxon>Clostridia</taxon>
        <taxon>Lachnospirales</taxon>
        <taxon>Lachnospiraceae</taxon>
        <taxon>Lacrimispora</taxon>
    </lineage>
</organism>
<dbReference type="SUPFAM" id="SSF57783">
    <property type="entry name" value="Zinc beta-ribbon"/>
    <property type="match status" value="1"/>
</dbReference>
<dbReference type="Proteomes" id="UP000237749">
    <property type="component" value="Unassembled WGS sequence"/>
</dbReference>
<keyword evidence="1" id="KW-0479">Metal-binding</keyword>
<proteinExistence type="predicted"/>
<evidence type="ECO:0000256" key="3">
    <source>
        <dbReference type="ARBA" id="ARBA00022833"/>
    </source>
</evidence>
<comment type="caution">
    <text evidence="5">The sequence shown here is derived from an EMBL/GenBank/DDBJ whole genome shotgun (WGS) entry which is preliminary data.</text>
</comment>
<dbReference type="GO" id="GO:0006269">
    <property type="term" value="P:DNA replication, synthesis of primer"/>
    <property type="evidence" value="ECO:0007669"/>
    <property type="project" value="TreeGrafter"/>
</dbReference>
<dbReference type="RefSeq" id="WP_104437327.1">
    <property type="nucleotide sequence ID" value="NZ_PTJA01000006.1"/>
</dbReference>
<gene>
    <name evidence="5" type="ORF">BXY41_106233</name>
</gene>
<evidence type="ECO:0000313" key="5">
    <source>
        <dbReference type="EMBL" id="PPK80643.1"/>
    </source>
</evidence>
<dbReference type="InterPro" id="IPR050219">
    <property type="entry name" value="DnaG_primase"/>
</dbReference>
<dbReference type="SMART" id="SM00400">
    <property type="entry name" value="ZnF_CHCC"/>
    <property type="match status" value="1"/>
</dbReference>
<evidence type="ECO:0000256" key="1">
    <source>
        <dbReference type="ARBA" id="ARBA00022723"/>
    </source>
</evidence>
<feature type="domain" description="Zinc finger CHC2-type" evidence="4">
    <location>
        <begin position="31"/>
        <end position="80"/>
    </location>
</feature>
<protein>
    <submittedName>
        <fullName evidence="5">CHC2-type zinc finger protein</fullName>
    </submittedName>
</protein>
<dbReference type="Pfam" id="PF01807">
    <property type="entry name" value="Zn_ribbon_DnaG"/>
    <property type="match status" value="1"/>
</dbReference>
<keyword evidence="6" id="KW-1185">Reference proteome</keyword>
<keyword evidence="3" id="KW-0862">Zinc</keyword>
<dbReference type="EMBL" id="PTJA01000006">
    <property type="protein sequence ID" value="PPK80643.1"/>
    <property type="molecule type" value="Genomic_DNA"/>
</dbReference>
<dbReference type="GO" id="GO:0003899">
    <property type="term" value="F:DNA-directed RNA polymerase activity"/>
    <property type="evidence" value="ECO:0007669"/>
    <property type="project" value="InterPro"/>
</dbReference>
<accession>A0A2S6HSL8</accession>
<dbReference type="PANTHER" id="PTHR30313:SF2">
    <property type="entry name" value="DNA PRIMASE"/>
    <property type="match status" value="1"/>
</dbReference>
<evidence type="ECO:0000259" key="4">
    <source>
        <dbReference type="SMART" id="SM00400"/>
    </source>
</evidence>
<dbReference type="InterPro" id="IPR036977">
    <property type="entry name" value="DNA_primase_Znf_CHC2"/>
</dbReference>
<keyword evidence="2" id="KW-0863">Zinc-finger</keyword>
<name>A0A2S6HSL8_9FIRM</name>
<dbReference type="AlphaFoldDB" id="A0A2S6HSL8"/>
<dbReference type="InterPro" id="IPR002694">
    <property type="entry name" value="Znf_CHC2"/>
</dbReference>
<dbReference type="GO" id="GO:0005737">
    <property type="term" value="C:cytoplasm"/>
    <property type="evidence" value="ECO:0007669"/>
    <property type="project" value="TreeGrafter"/>
</dbReference>
<evidence type="ECO:0000313" key="6">
    <source>
        <dbReference type="Proteomes" id="UP000237749"/>
    </source>
</evidence>
<dbReference type="PANTHER" id="PTHR30313">
    <property type="entry name" value="DNA PRIMASE"/>
    <property type="match status" value="1"/>
</dbReference>
<sequence length="163" mass="19306">MTVEEIKDTYSMRDIVERYGFQPDRKGFISCPFHPGDRQASMKVYGRDYHCHACGANGDIFSFVEQMENITFKEAFQLLGGTYEKPTFSSRLTIYKSQKRREMLKKERGRAGIKRQLNCMLIGIYRSYMDRSEPFSDIWCDCYNALQYQLYIHAELNELEARW</sequence>
<dbReference type="OrthoDB" id="9803773at2"/>